<dbReference type="Gene3D" id="3.10.580.10">
    <property type="entry name" value="CBS-domain"/>
    <property type="match status" value="1"/>
</dbReference>
<evidence type="ECO:0000256" key="1">
    <source>
        <dbReference type="ARBA" id="ARBA00022737"/>
    </source>
</evidence>
<dbReference type="CDD" id="cd04622">
    <property type="entry name" value="CBS_pair_HRP1_like"/>
    <property type="match status" value="1"/>
</dbReference>
<organism evidence="4 5">
    <name type="scientific">Streptomyces silvensis</name>
    <dbReference type="NCBI Taxonomy" id="1765722"/>
    <lineage>
        <taxon>Bacteria</taxon>
        <taxon>Bacillati</taxon>
        <taxon>Actinomycetota</taxon>
        <taxon>Actinomycetes</taxon>
        <taxon>Kitasatosporales</taxon>
        <taxon>Streptomycetaceae</taxon>
        <taxon>Streptomyces</taxon>
    </lineage>
</organism>
<feature type="domain" description="CBS" evidence="3">
    <location>
        <begin position="74"/>
        <end position="129"/>
    </location>
</feature>
<dbReference type="SUPFAM" id="SSF54631">
    <property type="entry name" value="CBS-domain pair"/>
    <property type="match status" value="1"/>
</dbReference>
<keyword evidence="2" id="KW-0129">CBS domain</keyword>
<dbReference type="RefSeq" id="WP_058846524.1">
    <property type="nucleotide sequence ID" value="NZ_LOCL01000027.1"/>
</dbReference>
<dbReference type="OrthoDB" id="9789996at2"/>
<evidence type="ECO:0000256" key="2">
    <source>
        <dbReference type="PROSITE-ProRule" id="PRU00703"/>
    </source>
</evidence>
<name>A0A0W7X8Z6_9ACTN</name>
<dbReference type="AlphaFoldDB" id="A0A0W7X8Z6"/>
<protein>
    <submittedName>
        <fullName evidence="4">Oxidoreductase</fullName>
    </submittedName>
</protein>
<evidence type="ECO:0000313" key="5">
    <source>
        <dbReference type="Proteomes" id="UP000054804"/>
    </source>
</evidence>
<dbReference type="InterPro" id="IPR000644">
    <property type="entry name" value="CBS_dom"/>
</dbReference>
<dbReference type="InterPro" id="IPR051462">
    <property type="entry name" value="CBS_domain-containing"/>
</dbReference>
<gene>
    <name evidence="4" type="ORF">AT728_30660</name>
</gene>
<evidence type="ECO:0000259" key="3">
    <source>
        <dbReference type="PROSITE" id="PS51371"/>
    </source>
</evidence>
<evidence type="ECO:0000313" key="4">
    <source>
        <dbReference type="EMBL" id="KUF19368.1"/>
    </source>
</evidence>
<sequence length="139" mass="14648">MARHVRDVMTGHPTAVEPDTPVHQVATAMRDEGIGAVLVTEDGRLRGLVTDRDLTVRILADGGDVSRRTVVEACTGEPVTVGPDDDVDEALRLMRAQALRRLPVVDNGKPVGIVALGDLAVARDPESALGRISAADPNA</sequence>
<dbReference type="InterPro" id="IPR046342">
    <property type="entry name" value="CBS_dom_sf"/>
</dbReference>
<dbReference type="Proteomes" id="UP000054804">
    <property type="component" value="Unassembled WGS sequence"/>
</dbReference>
<proteinExistence type="predicted"/>
<dbReference type="PANTHER" id="PTHR48108:SF34">
    <property type="entry name" value="CBS DOMAIN-CONTAINING PROTEIN YHCV"/>
    <property type="match status" value="1"/>
</dbReference>
<dbReference type="PROSITE" id="PS51371">
    <property type="entry name" value="CBS"/>
    <property type="match status" value="2"/>
</dbReference>
<accession>A0A0W7X8Z6</accession>
<dbReference type="SMART" id="SM00116">
    <property type="entry name" value="CBS"/>
    <property type="match status" value="2"/>
</dbReference>
<reference evidence="4 5" key="1">
    <citation type="submission" date="2015-12" db="EMBL/GenBank/DDBJ databases">
        <title>Draft genome sequence of Streptomyces silvensis ATCC 53525, a producer of novel hormone antagonists.</title>
        <authorList>
            <person name="Johnston C.W."/>
            <person name="Li Y."/>
            <person name="Magarvey N.A."/>
        </authorList>
    </citation>
    <scope>NUCLEOTIDE SEQUENCE [LARGE SCALE GENOMIC DNA]</scope>
    <source>
        <strain evidence="4 5">ATCC 53525</strain>
    </source>
</reference>
<feature type="domain" description="CBS" evidence="3">
    <location>
        <begin position="9"/>
        <end position="65"/>
    </location>
</feature>
<dbReference type="STRING" id="1765722.AT728_30660"/>
<dbReference type="Pfam" id="PF00571">
    <property type="entry name" value="CBS"/>
    <property type="match status" value="2"/>
</dbReference>
<keyword evidence="1" id="KW-0677">Repeat</keyword>
<dbReference type="EMBL" id="LOCL01000027">
    <property type="protein sequence ID" value="KUF19368.1"/>
    <property type="molecule type" value="Genomic_DNA"/>
</dbReference>
<comment type="caution">
    <text evidence="4">The sequence shown here is derived from an EMBL/GenBank/DDBJ whole genome shotgun (WGS) entry which is preliminary data.</text>
</comment>
<dbReference type="PANTHER" id="PTHR48108">
    <property type="entry name" value="CBS DOMAIN-CONTAINING PROTEIN CBSX2, CHLOROPLASTIC"/>
    <property type="match status" value="1"/>
</dbReference>
<keyword evidence="5" id="KW-1185">Reference proteome</keyword>